<dbReference type="EMBL" id="CCDP010000003">
    <property type="protein sequence ID" value="CDQ41568.1"/>
    <property type="molecule type" value="Genomic_DNA"/>
</dbReference>
<name>A0A024QG96_9BACI</name>
<dbReference type="AlphaFoldDB" id="A0A024QG96"/>
<dbReference type="Proteomes" id="UP000028875">
    <property type="component" value="Unassembled WGS sequence"/>
</dbReference>
<feature type="coiled-coil region" evidence="1">
    <location>
        <begin position="147"/>
        <end position="178"/>
    </location>
</feature>
<organism evidence="2 3">
    <name type="scientific">Virgibacillus massiliensis</name>
    <dbReference type="NCBI Taxonomy" id="1462526"/>
    <lineage>
        <taxon>Bacteria</taxon>
        <taxon>Bacillati</taxon>
        <taxon>Bacillota</taxon>
        <taxon>Bacilli</taxon>
        <taxon>Bacillales</taxon>
        <taxon>Bacillaceae</taxon>
        <taxon>Virgibacillus</taxon>
    </lineage>
</organism>
<reference evidence="2 3" key="1">
    <citation type="submission" date="2014-03" db="EMBL/GenBank/DDBJ databases">
        <authorList>
            <person name="Urmite Genomes U."/>
        </authorList>
    </citation>
    <scope>NUCLEOTIDE SEQUENCE [LARGE SCALE GENOMIC DNA]</scope>
    <source>
        <strain evidence="2 3">Vm-5</strain>
    </source>
</reference>
<keyword evidence="3" id="KW-1185">Reference proteome</keyword>
<dbReference type="STRING" id="1462526.BN990_03941"/>
<accession>A0A024QG96</accession>
<evidence type="ECO:0000313" key="2">
    <source>
        <dbReference type="EMBL" id="CDQ41568.1"/>
    </source>
</evidence>
<evidence type="ECO:0000313" key="3">
    <source>
        <dbReference type="Proteomes" id="UP000028875"/>
    </source>
</evidence>
<comment type="caution">
    <text evidence="2">The sequence shown here is derived from an EMBL/GenBank/DDBJ whole genome shotgun (WGS) entry which is preliminary data.</text>
</comment>
<sequence length="191" mass="22827">MEREVGKEGKYLYPFWDDDYSLGTIYLKHEPIVHAKNICILKFIVQGSKRVCVQNILSEGNLNRGYGTVAFRALIKLSIYNQFEEIFGKIQSDPPAYNIRLRHFFRKNFCEVSDHNFFLKLTHPNEIFLKIKNQQLLEENRYLTSTIERRETELQQVNLELRELKVKLKEAFERKNKEHISLSKLFHRFSK</sequence>
<gene>
    <name evidence="2" type="ORF">BN990_03941</name>
</gene>
<proteinExistence type="predicted"/>
<protein>
    <submittedName>
        <fullName evidence="2">Uncharacterized protein</fullName>
    </submittedName>
</protein>
<reference evidence="3" key="2">
    <citation type="submission" date="2014-05" db="EMBL/GenBank/DDBJ databases">
        <title>Draft genome sequence of Virgibacillus massiliensis Vm-5.</title>
        <authorList>
            <person name="Khelaifia S."/>
            <person name="Croce O."/>
            <person name="Lagier J.C."/>
            <person name="Raoult D."/>
        </authorList>
    </citation>
    <scope>NUCLEOTIDE SEQUENCE [LARGE SCALE GENOMIC DNA]</scope>
    <source>
        <strain evidence="3">Vm-5</strain>
    </source>
</reference>
<dbReference type="RefSeq" id="WP_021292531.1">
    <property type="nucleotide sequence ID" value="NZ_BNER01000005.1"/>
</dbReference>
<evidence type="ECO:0000256" key="1">
    <source>
        <dbReference type="SAM" id="Coils"/>
    </source>
</evidence>
<keyword evidence="1" id="KW-0175">Coiled coil</keyword>